<evidence type="ECO:0000256" key="1">
    <source>
        <dbReference type="SAM" id="MobiDB-lite"/>
    </source>
</evidence>
<feature type="non-terminal residue" evidence="2">
    <location>
        <position position="70"/>
    </location>
</feature>
<feature type="region of interest" description="Disordered" evidence="1">
    <location>
        <begin position="1"/>
        <end position="24"/>
    </location>
</feature>
<name>A0AAD9C8X3_DISEL</name>
<proteinExistence type="predicted"/>
<reference evidence="2" key="1">
    <citation type="submission" date="2023-04" db="EMBL/GenBank/DDBJ databases">
        <title>Chromosome-level genome of Chaenocephalus aceratus.</title>
        <authorList>
            <person name="Park H."/>
        </authorList>
    </citation>
    <scope>NUCLEOTIDE SEQUENCE</scope>
    <source>
        <strain evidence="2">DE</strain>
        <tissue evidence="2">Muscle</tissue>
    </source>
</reference>
<comment type="caution">
    <text evidence="2">The sequence shown here is derived from an EMBL/GenBank/DDBJ whole genome shotgun (WGS) entry which is preliminary data.</text>
</comment>
<gene>
    <name evidence="2" type="ORF">KUDE01_020875</name>
</gene>
<protein>
    <submittedName>
        <fullName evidence="2">Vesicular glutamate transporter 2</fullName>
    </submittedName>
</protein>
<evidence type="ECO:0000313" key="2">
    <source>
        <dbReference type="EMBL" id="KAK1895424.1"/>
    </source>
</evidence>
<sequence length="70" mass="7854">MAQWHRERERESGERDGDEGCHKVSDIDVDEIKVPCFPFPPEYPGLVHGSEGFSLSDGGRCTLRAEIPPK</sequence>
<evidence type="ECO:0000313" key="3">
    <source>
        <dbReference type="Proteomes" id="UP001228049"/>
    </source>
</evidence>
<dbReference type="AlphaFoldDB" id="A0AAD9C8X3"/>
<dbReference type="Proteomes" id="UP001228049">
    <property type="component" value="Unassembled WGS sequence"/>
</dbReference>
<organism evidence="2 3">
    <name type="scientific">Dissostichus eleginoides</name>
    <name type="common">Patagonian toothfish</name>
    <name type="synonym">Dissostichus amissus</name>
    <dbReference type="NCBI Taxonomy" id="100907"/>
    <lineage>
        <taxon>Eukaryota</taxon>
        <taxon>Metazoa</taxon>
        <taxon>Chordata</taxon>
        <taxon>Craniata</taxon>
        <taxon>Vertebrata</taxon>
        <taxon>Euteleostomi</taxon>
        <taxon>Actinopterygii</taxon>
        <taxon>Neopterygii</taxon>
        <taxon>Teleostei</taxon>
        <taxon>Neoteleostei</taxon>
        <taxon>Acanthomorphata</taxon>
        <taxon>Eupercaria</taxon>
        <taxon>Perciformes</taxon>
        <taxon>Notothenioidei</taxon>
        <taxon>Nototheniidae</taxon>
        <taxon>Dissostichus</taxon>
    </lineage>
</organism>
<accession>A0AAD9C8X3</accession>
<dbReference type="EMBL" id="JASDAP010000010">
    <property type="protein sequence ID" value="KAK1895424.1"/>
    <property type="molecule type" value="Genomic_DNA"/>
</dbReference>
<keyword evidence="3" id="KW-1185">Reference proteome</keyword>